<proteinExistence type="inferred from homology"/>
<evidence type="ECO:0000256" key="1">
    <source>
        <dbReference type="ARBA" id="ARBA00038414"/>
    </source>
</evidence>
<name>A0A5B9DLR2_9HYPH</name>
<keyword evidence="4" id="KW-1185">Reference proteome</keyword>
<dbReference type="InterPro" id="IPR052186">
    <property type="entry name" value="Hydantoin_racemase-like"/>
</dbReference>
<dbReference type="GO" id="GO:0047661">
    <property type="term" value="F:amino-acid racemase activity"/>
    <property type="evidence" value="ECO:0007669"/>
    <property type="project" value="InterPro"/>
</dbReference>
<dbReference type="InterPro" id="IPR053714">
    <property type="entry name" value="Iso_Racemase_Enz_sf"/>
</dbReference>
<feature type="compositionally biased region" description="Polar residues" evidence="2">
    <location>
        <begin position="217"/>
        <end position="227"/>
    </location>
</feature>
<dbReference type="RefSeq" id="WP_147655671.1">
    <property type="nucleotide sequence ID" value="NZ_BMFM01000001.1"/>
</dbReference>
<evidence type="ECO:0000313" key="3">
    <source>
        <dbReference type="EMBL" id="QEE20117.1"/>
    </source>
</evidence>
<sequence length="249" mass="25320">MPRLLVINPNTSQRVSQSIDALVRDEAGAAVTVQTVTATFGFRYISSRAAVAIAAHAVLDAAAQAIAEGAAPDAIILGCFGDPGLDALVEMTGLPVVGFAEAGLLAAAEEHGPFIVATRGVVWCEMLSELVQKLDLGHRVSGVYSMEKAGDDASGIADFLSARAREVGASRIVLGGAGLIPALPQVIATSPVPVLDPHRAGVRKAIRLATSGRALPTNGSKGETTGLSPALTDAFSGSVQPPLQASSAH</sequence>
<reference evidence="3 4" key="1">
    <citation type="journal article" date="2015" name="Int. J. Syst. Evol. Microbiol.">
        <title>Youhaiella tibetensis gen. nov., sp. nov., isolated from subsurface sediment.</title>
        <authorList>
            <person name="Wang Y.X."/>
            <person name="Huang F.Q."/>
            <person name="Nogi Y."/>
            <person name="Pang S.J."/>
            <person name="Wang P.K."/>
            <person name="Lv J."/>
        </authorList>
    </citation>
    <scope>NUCLEOTIDE SEQUENCE [LARGE SCALE GENOMIC DNA]</scope>
    <source>
        <strain evidence="4">fig4</strain>
    </source>
</reference>
<gene>
    <name evidence="3" type="ORF">FNA67_07975</name>
</gene>
<dbReference type="Proteomes" id="UP000321062">
    <property type="component" value="Chromosome"/>
</dbReference>
<dbReference type="EMBL" id="CP041690">
    <property type="protein sequence ID" value="QEE20117.1"/>
    <property type="molecule type" value="Genomic_DNA"/>
</dbReference>
<feature type="region of interest" description="Disordered" evidence="2">
    <location>
        <begin position="213"/>
        <end position="249"/>
    </location>
</feature>
<dbReference type="KEGG" id="yti:FNA67_07975"/>
<protein>
    <submittedName>
        <fullName evidence="3">Asp/Glu racemase</fullName>
    </submittedName>
</protein>
<comment type="similarity">
    <text evidence="1">Belongs to the HyuE racemase family.</text>
</comment>
<organism evidence="3 4">
    <name type="scientific">Paradevosia tibetensis</name>
    <dbReference type="NCBI Taxonomy" id="1447062"/>
    <lineage>
        <taxon>Bacteria</taxon>
        <taxon>Pseudomonadati</taxon>
        <taxon>Pseudomonadota</taxon>
        <taxon>Alphaproteobacteria</taxon>
        <taxon>Hyphomicrobiales</taxon>
        <taxon>Devosiaceae</taxon>
        <taxon>Paradevosia</taxon>
    </lineage>
</organism>
<dbReference type="OrthoDB" id="9791723at2"/>
<dbReference type="PANTHER" id="PTHR28047">
    <property type="entry name" value="PROTEIN DCG1"/>
    <property type="match status" value="1"/>
</dbReference>
<evidence type="ECO:0000313" key="4">
    <source>
        <dbReference type="Proteomes" id="UP000321062"/>
    </source>
</evidence>
<dbReference type="PANTHER" id="PTHR28047:SF5">
    <property type="entry name" value="PROTEIN DCG1"/>
    <property type="match status" value="1"/>
</dbReference>
<dbReference type="Gene3D" id="3.40.50.12500">
    <property type="match status" value="1"/>
</dbReference>
<evidence type="ECO:0000256" key="2">
    <source>
        <dbReference type="SAM" id="MobiDB-lite"/>
    </source>
</evidence>
<dbReference type="AlphaFoldDB" id="A0A5B9DLR2"/>
<feature type="compositionally biased region" description="Polar residues" evidence="2">
    <location>
        <begin position="235"/>
        <end position="249"/>
    </location>
</feature>
<accession>A0A5B9DLR2</accession>
<dbReference type="Pfam" id="PF01177">
    <property type="entry name" value="Asp_Glu_race"/>
    <property type="match status" value="1"/>
</dbReference>
<dbReference type="InterPro" id="IPR015942">
    <property type="entry name" value="Asp/Glu/hydantoin_racemase"/>
</dbReference>